<accession>A0AAD4Q889</accession>
<dbReference type="EMBL" id="JAKELL010000055">
    <property type="protein sequence ID" value="KAH8986288.1"/>
    <property type="molecule type" value="Genomic_DNA"/>
</dbReference>
<feature type="compositionally biased region" description="Basic and acidic residues" evidence="1">
    <location>
        <begin position="1"/>
        <end position="12"/>
    </location>
</feature>
<organism evidence="2 3">
    <name type="scientific">Lactarius akahatsu</name>
    <dbReference type="NCBI Taxonomy" id="416441"/>
    <lineage>
        <taxon>Eukaryota</taxon>
        <taxon>Fungi</taxon>
        <taxon>Dikarya</taxon>
        <taxon>Basidiomycota</taxon>
        <taxon>Agaricomycotina</taxon>
        <taxon>Agaricomycetes</taxon>
        <taxon>Russulales</taxon>
        <taxon>Russulaceae</taxon>
        <taxon>Lactarius</taxon>
    </lineage>
</organism>
<comment type="caution">
    <text evidence="2">The sequence shown here is derived from an EMBL/GenBank/DDBJ whole genome shotgun (WGS) entry which is preliminary data.</text>
</comment>
<proteinExistence type="predicted"/>
<feature type="compositionally biased region" description="Polar residues" evidence="1">
    <location>
        <begin position="182"/>
        <end position="193"/>
    </location>
</feature>
<evidence type="ECO:0000313" key="2">
    <source>
        <dbReference type="EMBL" id="KAH8986288.1"/>
    </source>
</evidence>
<reference evidence="2" key="1">
    <citation type="submission" date="2022-01" db="EMBL/GenBank/DDBJ databases">
        <title>Comparative genomics reveals a dynamic genome evolution in the ectomycorrhizal milk-cap (Lactarius) mushrooms.</title>
        <authorList>
            <consortium name="DOE Joint Genome Institute"/>
            <person name="Lebreton A."/>
            <person name="Tang N."/>
            <person name="Kuo A."/>
            <person name="LaButti K."/>
            <person name="Drula E."/>
            <person name="Barry K."/>
            <person name="Clum A."/>
            <person name="Lipzen A."/>
            <person name="Mousain D."/>
            <person name="Ng V."/>
            <person name="Wang R."/>
            <person name="Wang X."/>
            <person name="Dai Y."/>
            <person name="Henrissat B."/>
            <person name="Grigoriev I.V."/>
            <person name="Guerin-Laguette A."/>
            <person name="Yu F."/>
            <person name="Martin F.M."/>
        </authorList>
    </citation>
    <scope>NUCLEOTIDE SEQUENCE</scope>
    <source>
        <strain evidence="2">QP</strain>
    </source>
</reference>
<sequence>MSDGGDGRKRANENTPHQGKPPELIGIVLFDDSLDELEQPPSQLSSPLAPRCPAPSSHSFRSSSILCASVATAAPETARCSSAFCAAAAAAMIRAVSALCAAGVAVMIAAVSAFCARGARGTPGPSSRSAGTHSFCVRGNRAAWVCGSGCSAAGSCMRRAWTPTQRGRLALSASGGGDGGDAQSSFVSSAAPS</sequence>
<name>A0AAD4Q889_9AGAM</name>
<feature type="region of interest" description="Disordered" evidence="1">
    <location>
        <begin position="169"/>
        <end position="193"/>
    </location>
</feature>
<gene>
    <name evidence="2" type="ORF">EDB92DRAFT_1262877</name>
</gene>
<keyword evidence="3" id="KW-1185">Reference proteome</keyword>
<dbReference type="Proteomes" id="UP001201163">
    <property type="component" value="Unassembled WGS sequence"/>
</dbReference>
<protein>
    <submittedName>
        <fullName evidence="2">Uncharacterized protein</fullName>
    </submittedName>
</protein>
<dbReference type="AlphaFoldDB" id="A0AAD4Q889"/>
<feature type="region of interest" description="Disordered" evidence="1">
    <location>
        <begin position="1"/>
        <end position="23"/>
    </location>
</feature>
<evidence type="ECO:0000256" key="1">
    <source>
        <dbReference type="SAM" id="MobiDB-lite"/>
    </source>
</evidence>
<evidence type="ECO:0000313" key="3">
    <source>
        <dbReference type="Proteomes" id="UP001201163"/>
    </source>
</evidence>